<organism evidence="2 3">
    <name type="scientific">Colocasia esculenta</name>
    <name type="common">Wild taro</name>
    <name type="synonym">Arum esculentum</name>
    <dbReference type="NCBI Taxonomy" id="4460"/>
    <lineage>
        <taxon>Eukaryota</taxon>
        <taxon>Viridiplantae</taxon>
        <taxon>Streptophyta</taxon>
        <taxon>Embryophyta</taxon>
        <taxon>Tracheophyta</taxon>
        <taxon>Spermatophyta</taxon>
        <taxon>Magnoliopsida</taxon>
        <taxon>Liliopsida</taxon>
        <taxon>Araceae</taxon>
        <taxon>Aroideae</taxon>
        <taxon>Colocasieae</taxon>
        <taxon>Colocasia</taxon>
    </lineage>
</organism>
<dbReference type="PANTHER" id="PTHR47184">
    <property type="entry name" value="PHOSPHATIDYLINOSITOL 3-AND 4-KINASE FAMILY PROTEIN-RELATED"/>
    <property type="match status" value="1"/>
</dbReference>
<dbReference type="OrthoDB" id="331600at2759"/>
<dbReference type="PANTHER" id="PTHR47184:SF2">
    <property type="entry name" value="SYMPLEKIN"/>
    <property type="match status" value="1"/>
</dbReference>
<reference evidence="2" key="1">
    <citation type="submission" date="2017-07" db="EMBL/GenBank/DDBJ databases">
        <title>Taro Niue Genome Assembly and Annotation.</title>
        <authorList>
            <person name="Atibalentja N."/>
            <person name="Keating K."/>
            <person name="Fields C.J."/>
        </authorList>
    </citation>
    <scope>NUCLEOTIDE SEQUENCE</scope>
    <source>
        <strain evidence="2">Niue_2</strain>
        <tissue evidence="2">Leaf</tissue>
    </source>
</reference>
<protein>
    <recommendedName>
        <fullName evidence="1">Symplekin C-terminal domain-containing protein</fullName>
    </recommendedName>
</protein>
<dbReference type="AlphaFoldDB" id="A0A843VKN9"/>
<sequence>MEMGEGTKVMMEMGEGVRVDMEGEAVVRWYSQRSNTMTIAPKMVIMAPQSSTIKGGSFVMVVVQRGSPHTGPLVTPAEVLIAIHEIDPEKDGIPLKKVLAKALNQLVEQIPLPLLFMRTVIQAIGVFPALVDFVMEILSRLVNKQIWKYPKLWVGFLKCAMQTMPQSFSVLLQVCLSGF</sequence>
<keyword evidence="3" id="KW-1185">Reference proteome</keyword>
<comment type="caution">
    <text evidence="2">The sequence shown here is derived from an EMBL/GenBank/DDBJ whole genome shotgun (WGS) entry which is preliminary data.</text>
</comment>
<dbReference type="EMBL" id="NMUH01001494">
    <property type="protein sequence ID" value="MQL92863.1"/>
    <property type="molecule type" value="Genomic_DNA"/>
</dbReference>
<evidence type="ECO:0000313" key="2">
    <source>
        <dbReference type="EMBL" id="MQL92863.1"/>
    </source>
</evidence>
<dbReference type="Proteomes" id="UP000652761">
    <property type="component" value="Unassembled WGS sequence"/>
</dbReference>
<gene>
    <name evidence="2" type="ORF">Taro_025509</name>
</gene>
<dbReference type="Pfam" id="PF12295">
    <property type="entry name" value="Symplekin_C"/>
    <property type="match status" value="1"/>
</dbReference>
<evidence type="ECO:0000313" key="3">
    <source>
        <dbReference type="Proteomes" id="UP000652761"/>
    </source>
</evidence>
<name>A0A843VKN9_COLES</name>
<evidence type="ECO:0000259" key="1">
    <source>
        <dbReference type="Pfam" id="PF12295"/>
    </source>
</evidence>
<dbReference type="InterPro" id="IPR022075">
    <property type="entry name" value="Symplekin_C"/>
</dbReference>
<feature type="domain" description="Symplekin C-terminal" evidence="1">
    <location>
        <begin position="34"/>
        <end position="174"/>
    </location>
</feature>
<proteinExistence type="predicted"/>
<accession>A0A843VKN9</accession>